<sequence length="50" mass="5893">MGKNDLAQKTLSIISARTVSPANYLILTRRCIFFCDMKHHFKNKYQFKIT</sequence>
<reference evidence="1 2" key="1">
    <citation type="submission" date="2007-08" db="EMBL/GenBank/DDBJ databases">
        <authorList>
            <consortium name="The Citrobacter koseri Genome Sequencing Project"/>
            <person name="McClelland M."/>
            <person name="Sanderson E.K."/>
            <person name="Porwollik S."/>
            <person name="Spieth J."/>
            <person name="Clifton W.S."/>
            <person name="Latreille P."/>
            <person name="Courtney L."/>
            <person name="Wang C."/>
            <person name="Pepin K."/>
            <person name="Bhonagiri V."/>
            <person name="Nash W."/>
            <person name="Johnson M."/>
            <person name="Thiruvilangam P."/>
            <person name="Wilson R."/>
        </authorList>
    </citation>
    <scope>NUCLEOTIDE SEQUENCE [LARGE SCALE GENOMIC DNA]</scope>
    <source>
        <strain evidence="2">ATCC BAA-895 / CDC 4225-83 / SGSC4696</strain>
    </source>
</reference>
<evidence type="ECO:0000313" key="2">
    <source>
        <dbReference type="Proteomes" id="UP000008148"/>
    </source>
</evidence>
<evidence type="ECO:0000313" key="1">
    <source>
        <dbReference type="EMBL" id="ABV12191.1"/>
    </source>
</evidence>
<keyword evidence="2" id="KW-1185">Reference proteome</keyword>
<dbReference type="Proteomes" id="UP000008148">
    <property type="component" value="Chromosome"/>
</dbReference>
<dbReference type="EMBL" id="CP000822">
    <property type="protein sequence ID" value="ABV12191.1"/>
    <property type="molecule type" value="Genomic_DNA"/>
</dbReference>
<name>A8AFC8_CITK8</name>
<dbReference type="KEGG" id="cko:CKO_01048"/>
<organism evidence="1 2">
    <name type="scientific">Citrobacter koseri (strain ATCC BAA-895 / CDC 4225-83 / SGSC4696)</name>
    <dbReference type="NCBI Taxonomy" id="290338"/>
    <lineage>
        <taxon>Bacteria</taxon>
        <taxon>Pseudomonadati</taxon>
        <taxon>Pseudomonadota</taxon>
        <taxon>Gammaproteobacteria</taxon>
        <taxon>Enterobacterales</taxon>
        <taxon>Enterobacteriaceae</taxon>
        <taxon>Citrobacter</taxon>
    </lineage>
</organism>
<gene>
    <name evidence="1" type="ordered locus">CKO_01048</name>
</gene>
<accession>A8AFC8</accession>
<dbReference type="HOGENOM" id="CLU_3116081_0_0_6"/>
<protein>
    <submittedName>
        <fullName evidence="1">Uncharacterized protein</fullName>
    </submittedName>
</protein>
<dbReference type="AlphaFoldDB" id="A8AFC8"/>
<proteinExistence type="predicted"/>